<dbReference type="FunFam" id="1.20.1250.20:FF:000146">
    <property type="entry name" value="Amino acid/peptide transporter"/>
    <property type="match status" value="1"/>
</dbReference>
<dbReference type="InterPro" id="IPR020846">
    <property type="entry name" value="MFS_dom"/>
</dbReference>
<dbReference type="Gene3D" id="1.20.1250.20">
    <property type="entry name" value="MFS general substrate transporter like domains"/>
    <property type="match status" value="2"/>
</dbReference>
<proteinExistence type="inferred from homology"/>
<dbReference type="SUPFAM" id="SSF103473">
    <property type="entry name" value="MFS general substrate transporter"/>
    <property type="match status" value="1"/>
</dbReference>
<feature type="transmembrane region" description="Helical" evidence="9">
    <location>
        <begin position="310"/>
        <end position="330"/>
    </location>
</feature>
<dbReference type="NCBIfam" id="TIGR00924">
    <property type="entry name" value="yjdL_sub1_fam"/>
    <property type="match status" value="2"/>
</dbReference>
<feature type="transmembrane region" description="Helical" evidence="9">
    <location>
        <begin position="68"/>
        <end position="87"/>
    </location>
</feature>
<evidence type="ECO:0000256" key="1">
    <source>
        <dbReference type="ARBA" id="ARBA00004651"/>
    </source>
</evidence>
<feature type="transmembrane region" description="Helical" evidence="9">
    <location>
        <begin position="96"/>
        <end position="117"/>
    </location>
</feature>
<keyword evidence="5" id="KW-0653">Protein transport</keyword>
<dbReference type="PROSITE" id="PS50850">
    <property type="entry name" value="MFS"/>
    <property type="match status" value="1"/>
</dbReference>
<evidence type="ECO:0000256" key="8">
    <source>
        <dbReference type="RuleBase" id="RU003755"/>
    </source>
</evidence>
<feature type="transmembrane region" description="Helical" evidence="9">
    <location>
        <begin position="201"/>
        <end position="220"/>
    </location>
</feature>
<dbReference type="AlphaFoldDB" id="A0A923SHE0"/>
<dbReference type="Pfam" id="PF00854">
    <property type="entry name" value="PTR2"/>
    <property type="match status" value="2"/>
</dbReference>
<evidence type="ECO:0000256" key="7">
    <source>
        <dbReference type="ARBA" id="ARBA00023136"/>
    </source>
</evidence>
<feature type="transmembrane region" description="Helical" evidence="9">
    <location>
        <begin position="437"/>
        <end position="461"/>
    </location>
</feature>
<dbReference type="InterPro" id="IPR000109">
    <property type="entry name" value="POT_fam"/>
</dbReference>
<dbReference type="CDD" id="cd17346">
    <property type="entry name" value="MFS_DtpA_like"/>
    <property type="match status" value="1"/>
</dbReference>
<evidence type="ECO:0000256" key="9">
    <source>
        <dbReference type="SAM" id="Phobius"/>
    </source>
</evidence>
<keyword evidence="6 9" id="KW-1133">Transmembrane helix</keyword>
<feature type="transmembrane region" description="Helical" evidence="9">
    <location>
        <begin position="258"/>
        <end position="278"/>
    </location>
</feature>
<gene>
    <name evidence="11" type="ORF">H8S84_02210</name>
</gene>
<reference evidence="11" key="1">
    <citation type="submission" date="2020-08" db="EMBL/GenBank/DDBJ databases">
        <title>Pontibacter sp. SD6 16S ribosomal RNA gene Genome sequencing and assembly.</title>
        <authorList>
            <person name="Kang M."/>
        </authorList>
    </citation>
    <scope>NUCLEOTIDE SEQUENCE</scope>
    <source>
        <strain evidence="11">SD6</strain>
    </source>
</reference>
<dbReference type="PANTHER" id="PTHR23517:SF15">
    <property type="entry name" value="PROTON-DEPENDENT OLIGOPEPTIDE FAMILY TRANSPORT PROTEIN"/>
    <property type="match status" value="1"/>
</dbReference>
<feature type="transmembrane region" description="Helical" evidence="9">
    <location>
        <begin position="123"/>
        <end position="149"/>
    </location>
</feature>
<comment type="similarity">
    <text evidence="8">Belongs to the major facilitator superfamily. Proton-dependent oligopeptide transporter (POT/PTR) (TC 2.A.17) family.</text>
</comment>
<keyword evidence="3" id="KW-1003">Cell membrane</keyword>
<dbReference type="GO" id="GO:0005886">
    <property type="term" value="C:plasma membrane"/>
    <property type="evidence" value="ECO:0007669"/>
    <property type="project" value="UniProtKB-SubCell"/>
</dbReference>
<evidence type="ECO:0000256" key="2">
    <source>
        <dbReference type="ARBA" id="ARBA00022448"/>
    </source>
</evidence>
<dbReference type="GO" id="GO:0006857">
    <property type="term" value="P:oligopeptide transport"/>
    <property type="evidence" value="ECO:0007669"/>
    <property type="project" value="InterPro"/>
</dbReference>
<name>A0A923SHE0_9BACT</name>
<dbReference type="PROSITE" id="PS01022">
    <property type="entry name" value="PTR2_1"/>
    <property type="match status" value="1"/>
</dbReference>
<dbReference type="PROSITE" id="PS01023">
    <property type="entry name" value="PTR2_2"/>
    <property type="match status" value="1"/>
</dbReference>
<keyword evidence="12" id="KW-1185">Reference proteome</keyword>
<keyword evidence="4 8" id="KW-0812">Transmembrane</keyword>
<evidence type="ECO:0000256" key="5">
    <source>
        <dbReference type="ARBA" id="ARBA00022856"/>
    </source>
</evidence>
<feature type="transmembrane region" description="Helical" evidence="9">
    <location>
        <begin position="161"/>
        <end position="181"/>
    </location>
</feature>
<sequence length="472" mass="51957">MSVNQQHAASAAVKEENLKHPKGLYLLFFTELWERFSYYGMRGLLMLYLTKTALEGGLGYSVADAALIYGYFTGFVYFTPIIGGWLADKYLGHRRAILIGGVLMALGQFSLFSTPYMGVEMTYLGLLLLIIGNGFFKPNISSIVGNLYAQGDPRRDSAFTIFYMGINIGAFLAPLVCGYLAEDYFATKAVVDGVERVTNYGFQYGFLAAGIGMVIGQIVFNTLGPRLLGDIGLRPVKEETDAETGEPVKKAKLTKEEIDRVSVIFIISVFVIFFWAGFEQAGSSLTVYTDRYIDREVFGFLIPTSWFQSVNPLFIVMFAPLTAQLWLYLAKRGKDLSIPTKMGLGMILLGVGFFFMVGAVMERGGVEDDTIKASLAWLIATYFFHTIGELCLSPIGLSMVTRLAPVTLVSMLMGVWFLAPFVAQIAGGYIASYVEELGALTIFSAIGGFVILAGLILVMLTRKLMYMMHGRG</sequence>
<comment type="caution">
    <text evidence="11">The sequence shown here is derived from an EMBL/GenBank/DDBJ whole genome shotgun (WGS) entry which is preliminary data.</text>
</comment>
<accession>A0A923SHE0</accession>
<keyword evidence="2 8" id="KW-0813">Transport</keyword>
<comment type="subcellular location">
    <subcellularLocation>
        <location evidence="1">Cell membrane</location>
        <topology evidence="1">Multi-pass membrane protein</topology>
    </subcellularLocation>
    <subcellularLocation>
        <location evidence="8">Membrane</location>
        <topology evidence="8">Multi-pass membrane protein</topology>
    </subcellularLocation>
</comment>
<dbReference type="InterPro" id="IPR036259">
    <property type="entry name" value="MFS_trans_sf"/>
</dbReference>
<dbReference type="InterPro" id="IPR018456">
    <property type="entry name" value="PTR2_symporter_CS"/>
</dbReference>
<evidence type="ECO:0000256" key="3">
    <source>
        <dbReference type="ARBA" id="ARBA00022475"/>
    </source>
</evidence>
<evidence type="ECO:0000256" key="4">
    <source>
        <dbReference type="ARBA" id="ARBA00022692"/>
    </source>
</evidence>
<dbReference type="GO" id="GO:1904680">
    <property type="term" value="F:peptide transmembrane transporter activity"/>
    <property type="evidence" value="ECO:0007669"/>
    <property type="project" value="InterPro"/>
</dbReference>
<feature type="transmembrane region" description="Helical" evidence="9">
    <location>
        <begin position="342"/>
        <end position="361"/>
    </location>
</feature>
<dbReference type="InterPro" id="IPR005279">
    <property type="entry name" value="Dipep/tripep_permease"/>
</dbReference>
<keyword evidence="7 9" id="KW-0472">Membrane</keyword>
<evidence type="ECO:0000259" key="10">
    <source>
        <dbReference type="PROSITE" id="PS50850"/>
    </source>
</evidence>
<keyword evidence="5" id="KW-0571">Peptide transport</keyword>
<organism evidence="11 12">
    <name type="scientific">Pontibacter cellulosilyticus</name>
    <dbReference type="NCBI Taxonomy" id="1720253"/>
    <lineage>
        <taxon>Bacteria</taxon>
        <taxon>Pseudomonadati</taxon>
        <taxon>Bacteroidota</taxon>
        <taxon>Cytophagia</taxon>
        <taxon>Cytophagales</taxon>
        <taxon>Hymenobacteraceae</taxon>
        <taxon>Pontibacter</taxon>
    </lineage>
</organism>
<dbReference type="InterPro" id="IPR050171">
    <property type="entry name" value="MFS_Transporters"/>
</dbReference>
<feature type="transmembrane region" description="Helical" evidence="9">
    <location>
        <begin position="373"/>
        <end position="392"/>
    </location>
</feature>
<evidence type="ECO:0000313" key="12">
    <source>
        <dbReference type="Proteomes" id="UP000603640"/>
    </source>
</evidence>
<dbReference type="PANTHER" id="PTHR23517">
    <property type="entry name" value="RESISTANCE PROTEIN MDTM, PUTATIVE-RELATED-RELATED"/>
    <property type="match status" value="1"/>
</dbReference>
<evidence type="ECO:0000313" key="11">
    <source>
        <dbReference type="EMBL" id="MBC5991644.1"/>
    </source>
</evidence>
<evidence type="ECO:0000256" key="6">
    <source>
        <dbReference type="ARBA" id="ARBA00022989"/>
    </source>
</evidence>
<feature type="domain" description="Major facilitator superfamily (MFS) profile" evidence="10">
    <location>
        <begin position="23"/>
        <end position="465"/>
    </location>
</feature>
<dbReference type="RefSeq" id="WP_187065642.1">
    <property type="nucleotide sequence ID" value="NZ_JACRVF010000001.1"/>
</dbReference>
<feature type="transmembrane region" description="Helical" evidence="9">
    <location>
        <begin position="404"/>
        <end position="431"/>
    </location>
</feature>
<protein>
    <submittedName>
        <fullName evidence="11">Peptide MFS transporter</fullName>
    </submittedName>
</protein>
<dbReference type="Proteomes" id="UP000603640">
    <property type="component" value="Unassembled WGS sequence"/>
</dbReference>
<dbReference type="EMBL" id="JACRVF010000001">
    <property type="protein sequence ID" value="MBC5991644.1"/>
    <property type="molecule type" value="Genomic_DNA"/>
</dbReference>